<evidence type="ECO:0000259" key="1">
    <source>
        <dbReference type="Pfam" id="PF14616"/>
    </source>
</evidence>
<reference evidence="3" key="1">
    <citation type="journal article" date="2018" name="Nat. Microbiol.">
        <title>Leveraging single-cell genomics to expand the fungal tree of life.</title>
        <authorList>
            <person name="Ahrendt S.R."/>
            <person name="Quandt C.A."/>
            <person name="Ciobanu D."/>
            <person name="Clum A."/>
            <person name="Salamov A."/>
            <person name="Andreopoulos B."/>
            <person name="Cheng J.F."/>
            <person name="Woyke T."/>
            <person name="Pelin A."/>
            <person name="Henrissat B."/>
            <person name="Reynolds N.K."/>
            <person name="Benny G.L."/>
            <person name="Smith M.E."/>
            <person name="James T.Y."/>
            <person name="Grigoriev I.V."/>
        </authorList>
    </citation>
    <scope>NUCLEOTIDE SEQUENCE [LARGE SCALE GENOMIC DNA]</scope>
    <source>
        <strain evidence="3">Benny S71-1</strain>
    </source>
</reference>
<keyword evidence="3" id="KW-1185">Reference proteome</keyword>
<evidence type="ECO:0000313" key="3">
    <source>
        <dbReference type="Proteomes" id="UP000278143"/>
    </source>
</evidence>
<organism evidence="2 3">
    <name type="scientific">Syncephalis pseudoplumigaleata</name>
    <dbReference type="NCBI Taxonomy" id="1712513"/>
    <lineage>
        <taxon>Eukaryota</taxon>
        <taxon>Fungi</taxon>
        <taxon>Fungi incertae sedis</taxon>
        <taxon>Zoopagomycota</taxon>
        <taxon>Zoopagomycotina</taxon>
        <taxon>Zoopagomycetes</taxon>
        <taxon>Zoopagales</taxon>
        <taxon>Piptocephalidaceae</taxon>
        <taxon>Syncephalis</taxon>
    </lineage>
</organism>
<dbReference type="EMBL" id="KZ990930">
    <property type="protein sequence ID" value="RKP23495.1"/>
    <property type="molecule type" value="Genomic_DNA"/>
</dbReference>
<dbReference type="OrthoDB" id="5595379at2759"/>
<dbReference type="Pfam" id="PF14616">
    <property type="entry name" value="Rua1_C"/>
    <property type="match status" value="2"/>
</dbReference>
<dbReference type="PANTHER" id="PTHR28125">
    <property type="entry name" value="MEIOTIC EXPRESSION UP-REGULATED PROTEIN 26"/>
    <property type="match status" value="1"/>
</dbReference>
<sequence length="121" mass="14081">SAMPALERLASQQDVYTPRRIEGVGRAKQGQCPICYDEAKPAWFCLKTSAYWYHMNFFHGISSVTRRPYANPLYDGLCHQCRKWIPMDSVRHTAVKVPMIYWWKHAQQCHAAKKPPTSRAR</sequence>
<dbReference type="AlphaFoldDB" id="A0A4P9YUM5"/>
<protein>
    <recommendedName>
        <fullName evidence="1">Transcription regulator Rua1 C-terminal domain-containing protein</fullName>
    </recommendedName>
</protein>
<dbReference type="PANTHER" id="PTHR28125:SF2">
    <property type="entry name" value="MEIOTIC EXPRESSION UP-REGULATED PROTEIN 26"/>
    <property type="match status" value="1"/>
</dbReference>
<name>A0A4P9YUM5_9FUNG</name>
<evidence type="ECO:0000313" key="2">
    <source>
        <dbReference type="EMBL" id="RKP23495.1"/>
    </source>
</evidence>
<gene>
    <name evidence="2" type="ORF">SYNPS1DRAFT_18519</name>
</gene>
<dbReference type="Proteomes" id="UP000278143">
    <property type="component" value="Unassembled WGS sequence"/>
</dbReference>
<proteinExistence type="predicted"/>
<feature type="non-terminal residue" evidence="2">
    <location>
        <position position="1"/>
    </location>
</feature>
<feature type="domain" description="Transcription regulator Rua1 C-terminal" evidence="1">
    <location>
        <begin position="12"/>
        <end position="73"/>
    </location>
</feature>
<feature type="domain" description="Transcription regulator Rua1 C-terminal" evidence="1">
    <location>
        <begin position="76"/>
        <end position="110"/>
    </location>
</feature>
<accession>A0A4P9YUM5</accession>
<dbReference type="InterPro" id="IPR028012">
    <property type="entry name" value="Rua1_C"/>
</dbReference>